<accession>A0A9P4Y3A7</accession>
<feature type="non-terminal residue" evidence="1">
    <location>
        <position position="1"/>
    </location>
</feature>
<protein>
    <submittedName>
        <fullName evidence="1">Uncharacterized protein</fullName>
    </submittedName>
</protein>
<evidence type="ECO:0000313" key="1">
    <source>
        <dbReference type="EMBL" id="KAF3766164.1"/>
    </source>
</evidence>
<sequence length="344" mass="37801">RVVRPAPGSLYDIMHDHCGESLFITPICWTDAHARLLGVNFVDCDPVQNPVPDLSSMSQLPLRPSRIATELSKDLTAILSPKLGCFTAHSVKRVLRTFFPATLSKAKSNVDLECRFGDHTLKRAVRVTVLWQQSDSLDASFDNNNDSRIRDWRRYSSSSGQQLSRPVLAFVNRTHLTMVRHNLYRVVPGPANGDQMNTPVLNLQRLRSKKLVPENGDHDSYLVAIMLAIAQSQCYAQGTTASSSRASSQKSSQGSTISADSVQPRPVFRDVPVRILSQDSSAAAFVVYSTVVTAAFLERFAEPTKAPSADALHNGGLKVEVTRVPIWPVLGLKERLAQALGAEL</sequence>
<dbReference type="Proteomes" id="UP000803844">
    <property type="component" value="Unassembled WGS sequence"/>
</dbReference>
<organism evidence="1 2">
    <name type="scientific">Cryphonectria parasitica (strain ATCC 38755 / EP155)</name>
    <dbReference type="NCBI Taxonomy" id="660469"/>
    <lineage>
        <taxon>Eukaryota</taxon>
        <taxon>Fungi</taxon>
        <taxon>Dikarya</taxon>
        <taxon>Ascomycota</taxon>
        <taxon>Pezizomycotina</taxon>
        <taxon>Sordariomycetes</taxon>
        <taxon>Sordariomycetidae</taxon>
        <taxon>Diaporthales</taxon>
        <taxon>Cryphonectriaceae</taxon>
        <taxon>Cryphonectria-Endothia species complex</taxon>
        <taxon>Cryphonectria</taxon>
    </lineage>
</organism>
<keyword evidence="2" id="KW-1185">Reference proteome</keyword>
<comment type="caution">
    <text evidence="1">The sequence shown here is derived from an EMBL/GenBank/DDBJ whole genome shotgun (WGS) entry which is preliminary data.</text>
</comment>
<dbReference type="OrthoDB" id="5236816at2759"/>
<dbReference type="EMBL" id="MU032347">
    <property type="protein sequence ID" value="KAF3766164.1"/>
    <property type="molecule type" value="Genomic_DNA"/>
</dbReference>
<proteinExistence type="predicted"/>
<dbReference type="RefSeq" id="XP_040777125.1">
    <property type="nucleotide sequence ID" value="XM_040916087.1"/>
</dbReference>
<evidence type="ECO:0000313" key="2">
    <source>
        <dbReference type="Proteomes" id="UP000803844"/>
    </source>
</evidence>
<dbReference type="GeneID" id="63833216"/>
<gene>
    <name evidence="1" type="ORF">M406DRAFT_239139</name>
</gene>
<feature type="non-terminal residue" evidence="1">
    <location>
        <position position="344"/>
    </location>
</feature>
<dbReference type="AlphaFoldDB" id="A0A9P4Y3A7"/>
<name>A0A9P4Y3A7_CRYP1</name>
<reference evidence="1" key="1">
    <citation type="journal article" date="2020" name="Phytopathology">
        <title>Genome sequence of the chestnut blight fungus Cryphonectria parasitica EP155: A fundamental resource for an archetypical invasive plant pathogen.</title>
        <authorList>
            <person name="Crouch J.A."/>
            <person name="Dawe A."/>
            <person name="Aerts A."/>
            <person name="Barry K."/>
            <person name="Churchill A.C.L."/>
            <person name="Grimwood J."/>
            <person name="Hillman B."/>
            <person name="Milgroom M.G."/>
            <person name="Pangilinan J."/>
            <person name="Smith M."/>
            <person name="Salamov A."/>
            <person name="Schmutz J."/>
            <person name="Yadav J."/>
            <person name="Grigoriev I.V."/>
            <person name="Nuss D."/>
        </authorList>
    </citation>
    <scope>NUCLEOTIDE SEQUENCE</scope>
    <source>
        <strain evidence="1">EP155</strain>
    </source>
</reference>